<dbReference type="HOGENOM" id="CLU_2091744_0_0_5"/>
<feature type="chain" id="PRO_5003314230" evidence="1">
    <location>
        <begin position="24"/>
        <end position="116"/>
    </location>
</feature>
<accession>F4QLR0</accession>
<feature type="signal peptide" evidence="1">
    <location>
        <begin position="1"/>
        <end position="23"/>
    </location>
</feature>
<dbReference type="RefSeq" id="WP_006271504.1">
    <property type="nucleotide sequence ID" value="NZ_GL883077.1"/>
</dbReference>
<name>F4QLR0_9CAUL</name>
<proteinExistence type="predicted"/>
<protein>
    <submittedName>
        <fullName evidence="2">Uncharacterized protein</fullName>
    </submittedName>
</protein>
<gene>
    <name evidence="2" type="ORF">ABI_07650</name>
</gene>
<dbReference type="OrthoDB" id="7173236at2"/>
<reference evidence="3" key="1">
    <citation type="submission" date="2011-03" db="EMBL/GenBank/DDBJ databases">
        <title>Draft genome sequence of Brevundimonas diminuta.</title>
        <authorList>
            <person name="Brown P.J.B."/>
            <person name="Buechlein A."/>
            <person name="Hemmerich C."/>
            <person name="Brun Y.V."/>
        </authorList>
    </citation>
    <scope>NUCLEOTIDE SEQUENCE [LARGE SCALE GENOMIC DNA]</scope>
    <source>
        <strain evidence="3">C19</strain>
    </source>
</reference>
<dbReference type="EMBL" id="GL883077">
    <property type="protein sequence ID" value="EGF92329.1"/>
    <property type="molecule type" value="Genomic_DNA"/>
</dbReference>
<sequence length="116" mass="12584">MIKSVIFAAVAGACTFVAGAAFADCDAKQENEVAKAIAEAARDYVPQSGGERYVDLPRCEGGGSRFDARFRYGVEHDGQNSWVEGRAVGRYDRVDRLIISRASDDVQAQDHARADN</sequence>
<evidence type="ECO:0000313" key="2">
    <source>
        <dbReference type="EMBL" id="EGF92329.1"/>
    </source>
</evidence>
<keyword evidence="3" id="KW-1185">Reference proteome</keyword>
<organism evidence="2 3">
    <name type="scientific">Asticcacaulis biprosthecium C19</name>
    <dbReference type="NCBI Taxonomy" id="715226"/>
    <lineage>
        <taxon>Bacteria</taxon>
        <taxon>Pseudomonadati</taxon>
        <taxon>Pseudomonadota</taxon>
        <taxon>Alphaproteobacteria</taxon>
        <taxon>Caulobacterales</taxon>
        <taxon>Caulobacteraceae</taxon>
        <taxon>Asticcacaulis</taxon>
    </lineage>
</organism>
<keyword evidence="1" id="KW-0732">Signal</keyword>
<dbReference type="AlphaFoldDB" id="F4QLR0"/>
<evidence type="ECO:0000313" key="3">
    <source>
        <dbReference type="Proteomes" id="UP000006512"/>
    </source>
</evidence>
<dbReference type="Proteomes" id="UP000006512">
    <property type="component" value="Unassembled WGS sequence"/>
</dbReference>
<evidence type="ECO:0000256" key="1">
    <source>
        <dbReference type="SAM" id="SignalP"/>
    </source>
</evidence>